<protein>
    <submittedName>
        <fullName evidence="2">Endonuclease/exonuclease/phosphatase family protein</fullName>
    </submittedName>
</protein>
<keyword evidence="2" id="KW-0378">Hydrolase</keyword>
<sequence length="253" mass="29895">MGRSGGLALLWRNHITCNIINYSQNFINVTVNSNSHDWEPWRLTGFYGYPEKERRRDSWNLLRSLSQDTSLPWCVMGDFNDMLFADDKRGGVAQPQWLIRGFREAVQDSRLIDLPMEGHPYTWIKSRLSSNPTEERLDRALATQQWLDEFPNFKFINAIADRSDHSPILIRLISSPKEAKARVFKFENLWLEEPELGNVVTKAWQREIQNPLLSKLKNCTEDLEEWGARIRRRFTSSIKEYREEMERNRECQT</sequence>
<keyword evidence="3" id="KW-1185">Reference proteome</keyword>
<dbReference type="PANTHER" id="PTHR33710">
    <property type="entry name" value="BNAC02G09200D PROTEIN"/>
    <property type="match status" value="1"/>
</dbReference>
<keyword evidence="2" id="KW-0255">Endonuclease</keyword>
<dbReference type="GO" id="GO:0004527">
    <property type="term" value="F:exonuclease activity"/>
    <property type="evidence" value="ECO:0007669"/>
    <property type="project" value="UniProtKB-KW"/>
</dbReference>
<dbReference type="Pfam" id="PF03372">
    <property type="entry name" value="Exo_endo_phos"/>
    <property type="match status" value="1"/>
</dbReference>
<dbReference type="Gene3D" id="3.60.10.10">
    <property type="entry name" value="Endonuclease/exonuclease/phosphatase"/>
    <property type="match status" value="1"/>
</dbReference>
<comment type="caution">
    <text evidence="2">The sequence shown here is derived from an EMBL/GenBank/DDBJ whole genome shotgun (WGS) entry which is preliminary data.</text>
</comment>
<dbReference type="SUPFAM" id="SSF56219">
    <property type="entry name" value="DNase I-like"/>
    <property type="match status" value="1"/>
</dbReference>
<name>A0A392P8Z6_9FABA</name>
<dbReference type="PANTHER" id="PTHR33710:SF79">
    <property type="entry name" value="OS06G0205337 PROTEIN"/>
    <property type="match status" value="1"/>
</dbReference>
<reference evidence="2 3" key="1">
    <citation type="journal article" date="2018" name="Front. Plant Sci.">
        <title>Red Clover (Trifolium pratense) and Zigzag Clover (T. medium) - A Picture of Genomic Similarities and Differences.</title>
        <authorList>
            <person name="Dluhosova J."/>
            <person name="Istvanek J."/>
            <person name="Nedelnik J."/>
            <person name="Repkova J."/>
        </authorList>
    </citation>
    <scope>NUCLEOTIDE SEQUENCE [LARGE SCALE GENOMIC DNA]</scope>
    <source>
        <strain evidence="3">cv. 10/8</strain>
        <tissue evidence="2">Leaf</tissue>
    </source>
</reference>
<feature type="non-terminal residue" evidence="2">
    <location>
        <position position="253"/>
    </location>
</feature>
<dbReference type="GO" id="GO:0004519">
    <property type="term" value="F:endonuclease activity"/>
    <property type="evidence" value="ECO:0007669"/>
    <property type="project" value="UniProtKB-KW"/>
</dbReference>
<proteinExistence type="predicted"/>
<keyword evidence="2" id="KW-0540">Nuclease</keyword>
<accession>A0A392P8Z6</accession>
<evidence type="ECO:0000259" key="1">
    <source>
        <dbReference type="Pfam" id="PF03372"/>
    </source>
</evidence>
<organism evidence="2 3">
    <name type="scientific">Trifolium medium</name>
    <dbReference type="NCBI Taxonomy" id="97028"/>
    <lineage>
        <taxon>Eukaryota</taxon>
        <taxon>Viridiplantae</taxon>
        <taxon>Streptophyta</taxon>
        <taxon>Embryophyta</taxon>
        <taxon>Tracheophyta</taxon>
        <taxon>Spermatophyta</taxon>
        <taxon>Magnoliopsida</taxon>
        <taxon>eudicotyledons</taxon>
        <taxon>Gunneridae</taxon>
        <taxon>Pentapetalae</taxon>
        <taxon>rosids</taxon>
        <taxon>fabids</taxon>
        <taxon>Fabales</taxon>
        <taxon>Fabaceae</taxon>
        <taxon>Papilionoideae</taxon>
        <taxon>50 kb inversion clade</taxon>
        <taxon>NPAAA clade</taxon>
        <taxon>Hologalegina</taxon>
        <taxon>IRL clade</taxon>
        <taxon>Trifolieae</taxon>
        <taxon>Trifolium</taxon>
    </lineage>
</organism>
<evidence type="ECO:0000313" key="2">
    <source>
        <dbReference type="EMBL" id="MCI07385.1"/>
    </source>
</evidence>
<evidence type="ECO:0000313" key="3">
    <source>
        <dbReference type="Proteomes" id="UP000265520"/>
    </source>
</evidence>
<keyword evidence="2" id="KW-0269">Exonuclease</keyword>
<feature type="domain" description="Endonuclease/exonuclease/phosphatase" evidence="1">
    <location>
        <begin position="3"/>
        <end position="147"/>
    </location>
</feature>
<dbReference type="Proteomes" id="UP000265520">
    <property type="component" value="Unassembled WGS sequence"/>
</dbReference>
<dbReference type="AlphaFoldDB" id="A0A392P8Z6"/>
<dbReference type="EMBL" id="LXQA010065196">
    <property type="protein sequence ID" value="MCI07385.1"/>
    <property type="molecule type" value="Genomic_DNA"/>
</dbReference>
<dbReference type="InterPro" id="IPR005135">
    <property type="entry name" value="Endo/exonuclease/phosphatase"/>
</dbReference>
<dbReference type="InterPro" id="IPR036691">
    <property type="entry name" value="Endo/exonu/phosph_ase_sf"/>
</dbReference>